<sequence length="417" mass="45202">MIKKIIISACLLLSFVSFAQQGTSSPYSFYGIGDVRFKGTVESRSMSGIAVEQDSIHINLENPASYANLKLTSFTVGGTFNSSTLKTSKESAKAQRTTLDYIAVGLPLGKKFGVGFGLIPYSSVGYQIESLAANNGLNNKRFDGSGGLNKVYFGLAYKVKPNLSIGADVQYDFGKIETTSLEFVTDVPVGTRELNTTYLSGVNFNLGAMYQYKINKKLSFFSSATYTIQSKLTSENTRNISTGMLGSGLNFTVLDPGEDIKDKVDVNMPFKLALSAGVGEARKWLIGGKVSYQNSVDQSSIYNAAPNVGYGKSASASLGGYFVPNYSSFSGYFNRVTYRAGLKYERTALIINSQRVNDIGLTLGAGFPISGTFSNINFGMEFGKRGTTSAGLIQENYANFSLGFSLNDKWFERSKFN</sequence>
<evidence type="ECO:0000313" key="3">
    <source>
        <dbReference type="Proteomes" id="UP001151133"/>
    </source>
</evidence>
<accession>A0A9X3C0X7</accession>
<dbReference type="EMBL" id="JAOZEV010000002">
    <property type="protein sequence ID" value="MCV9931526.1"/>
    <property type="molecule type" value="Genomic_DNA"/>
</dbReference>
<feature type="chain" id="PRO_5040792426" description="Long-chain fatty acid transport protein" evidence="1">
    <location>
        <begin position="20"/>
        <end position="417"/>
    </location>
</feature>
<dbReference type="AlphaFoldDB" id="A0A9X3C0X7"/>
<keyword evidence="1" id="KW-0732">Signal</keyword>
<dbReference type="Proteomes" id="UP001151133">
    <property type="component" value="Unassembled WGS sequence"/>
</dbReference>
<comment type="caution">
    <text evidence="2">The sequence shown here is derived from an EMBL/GenBank/DDBJ whole genome shotgun (WGS) entry which is preliminary data.</text>
</comment>
<organism evidence="2 3">
    <name type="scientific">Flavobacterium frigoritolerans</name>
    <dbReference type="NCBI Taxonomy" id="2987686"/>
    <lineage>
        <taxon>Bacteria</taxon>
        <taxon>Pseudomonadati</taxon>
        <taxon>Bacteroidota</taxon>
        <taxon>Flavobacteriia</taxon>
        <taxon>Flavobacteriales</taxon>
        <taxon>Flavobacteriaceae</taxon>
        <taxon>Flavobacterium</taxon>
    </lineage>
</organism>
<evidence type="ECO:0000313" key="2">
    <source>
        <dbReference type="EMBL" id="MCV9931526.1"/>
    </source>
</evidence>
<name>A0A9X3C0X7_9FLAO</name>
<dbReference type="Gene3D" id="2.40.160.60">
    <property type="entry name" value="Outer membrane protein transport protein (OMPP1/FadL/TodX)"/>
    <property type="match status" value="1"/>
</dbReference>
<protein>
    <recommendedName>
        <fullName evidence="4">Long-chain fatty acid transport protein</fullName>
    </recommendedName>
</protein>
<proteinExistence type="predicted"/>
<feature type="signal peptide" evidence="1">
    <location>
        <begin position="1"/>
        <end position="19"/>
    </location>
</feature>
<keyword evidence="3" id="KW-1185">Reference proteome</keyword>
<dbReference type="SUPFAM" id="SSF56935">
    <property type="entry name" value="Porins"/>
    <property type="match status" value="1"/>
</dbReference>
<gene>
    <name evidence="2" type="ORF">OIU80_04465</name>
</gene>
<evidence type="ECO:0000256" key="1">
    <source>
        <dbReference type="SAM" id="SignalP"/>
    </source>
</evidence>
<reference evidence="2" key="1">
    <citation type="submission" date="2022-10" db="EMBL/GenBank/DDBJ databases">
        <title>Two novel species of Flavobacterium.</title>
        <authorList>
            <person name="Liu Q."/>
            <person name="Xin Y.-H."/>
        </authorList>
    </citation>
    <scope>NUCLEOTIDE SEQUENCE</scope>
    <source>
        <strain evidence="2">LS1R47</strain>
    </source>
</reference>
<evidence type="ECO:0008006" key="4">
    <source>
        <dbReference type="Google" id="ProtNLM"/>
    </source>
</evidence>
<dbReference type="RefSeq" id="WP_264285843.1">
    <property type="nucleotide sequence ID" value="NZ_JAOZEV010000002.1"/>
</dbReference>